<dbReference type="Proteomes" id="UP001157439">
    <property type="component" value="Unassembled WGS sequence"/>
</dbReference>
<comment type="caution">
    <text evidence="2">The sequence shown here is derived from an EMBL/GenBank/DDBJ whole genome shotgun (WGS) entry which is preliminary data.</text>
</comment>
<reference evidence="2 3" key="1">
    <citation type="journal article" date="2014" name="Int. J. Syst. Evol. Microbiol.">
        <title>Complete genome sequence of Corynebacterium casei LMG S-19264T (=DSM 44701T), isolated from a smear-ripened cheese.</title>
        <authorList>
            <consortium name="US DOE Joint Genome Institute (JGI-PGF)"/>
            <person name="Walter F."/>
            <person name="Albersmeier A."/>
            <person name="Kalinowski J."/>
            <person name="Ruckert C."/>
        </authorList>
    </citation>
    <scope>NUCLEOTIDE SEQUENCE [LARGE SCALE GENOMIC DNA]</scope>
    <source>
        <strain evidence="2 3">NBRC 112785</strain>
    </source>
</reference>
<dbReference type="InterPro" id="IPR021647">
    <property type="entry name" value="CusF_Ec"/>
</dbReference>
<evidence type="ECO:0000313" key="3">
    <source>
        <dbReference type="Proteomes" id="UP001157439"/>
    </source>
</evidence>
<dbReference type="Gene3D" id="2.40.50.320">
    <property type="entry name" value="Copper binding periplasmic protein CusF"/>
    <property type="match status" value="1"/>
</dbReference>
<protein>
    <recommendedName>
        <fullName evidence="4">Cu(I)/Ag(I) efflux system protein CusF</fullName>
    </recommendedName>
</protein>
<keyword evidence="3" id="KW-1185">Reference proteome</keyword>
<dbReference type="RefSeq" id="WP_095498410.1">
    <property type="nucleotide sequence ID" value="NZ_BSPO01000003.1"/>
</dbReference>
<sequence length="119" mass="12892">MKTLSLITLSALLLVNSSSVFAADMGNMKMGAGMHMHQSAQSAPQMVTVKATIKAISTKHHKIKVAHEAISEWGWPAMVMAFEVADGQPLSQLHKGQQVQLMLHKKTDGSVIAQQVMVE</sequence>
<gene>
    <name evidence="2" type="ORF">GCM10007894_20810</name>
</gene>
<feature type="signal peptide" evidence="1">
    <location>
        <begin position="1"/>
        <end position="22"/>
    </location>
</feature>
<feature type="chain" id="PRO_5041243525" description="Cu(I)/Ag(I) efflux system protein CusF" evidence="1">
    <location>
        <begin position="23"/>
        <end position="119"/>
    </location>
</feature>
<dbReference type="Pfam" id="PF11604">
    <property type="entry name" value="CusF_Ec"/>
    <property type="match status" value="1"/>
</dbReference>
<evidence type="ECO:0000313" key="2">
    <source>
        <dbReference type="EMBL" id="GLS84104.1"/>
    </source>
</evidence>
<organism evidence="2 3">
    <name type="scientific">Paraferrimonas haliotis</name>
    <dbReference type="NCBI Taxonomy" id="2013866"/>
    <lineage>
        <taxon>Bacteria</taxon>
        <taxon>Pseudomonadati</taxon>
        <taxon>Pseudomonadota</taxon>
        <taxon>Gammaproteobacteria</taxon>
        <taxon>Alteromonadales</taxon>
        <taxon>Ferrimonadaceae</taxon>
        <taxon>Paraferrimonas</taxon>
    </lineage>
</organism>
<dbReference type="AlphaFoldDB" id="A0AA37TMA2"/>
<keyword evidence="1" id="KW-0732">Signal</keyword>
<name>A0AA37TMA2_9GAMM</name>
<dbReference type="EMBL" id="BSPO01000003">
    <property type="protein sequence ID" value="GLS84104.1"/>
    <property type="molecule type" value="Genomic_DNA"/>
</dbReference>
<evidence type="ECO:0008006" key="4">
    <source>
        <dbReference type="Google" id="ProtNLM"/>
    </source>
</evidence>
<evidence type="ECO:0000256" key="1">
    <source>
        <dbReference type="SAM" id="SignalP"/>
    </source>
</evidence>
<proteinExistence type="predicted"/>
<accession>A0AA37TMA2</accession>
<dbReference type="InterPro" id="IPR042230">
    <property type="entry name" value="CusF_sf"/>
</dbReference>